<keyword evidence="10" id="KW-1185">Reference proteome</keyword>
<dbReference type="InterPro" id="IPR006311">
    <property type="entry name" value="TAT_signal"/>
</dbReference>
<evidence type="ECO:0000256" key="1">
    <source>
        <dbReference type="ARBA" id="ARBA00004651"/>
    </source>
</evidence>
<evidence type="ECO:0000256" key="3">
    <source>
        <dbReference type="ARBA" id="ARBA00022692"/>
    </source>
</evidence>
<feature type="transmembrane region" description="Helical" evidence="7">
    <location>
        <begin position="206"/>
        <end position="231"/>
    </location>
</feature>
<feature type="transmembrane region" description="Helical" evidence="7">
    <location>
        <begin position="695"/>
        <end position="721"/>
    </location>
</feature>
<feature type="region of interest" description="Disordered" evidence="6">
    <location>
        <begin position="526"/>
        <end position="560"/>
    </location>
</feature>
<evidence type="ECO:0000256" key="5">
    <source>
        <dbReference type="ARBA" id="ARBA00023136"/>
    </source>
</evidence>
<proteinExistence type="predicted"/>
<feature type="transmembrane region" description="Helical" evidence="7">
    <location>
        <begin position="43"/>
        <end position="61"/>
    </location>
</feature>
<evidence type="ECO:0000256" key="2">
    <source>
        <dbReference type="ARBA" id="ARBA00022475"/>
    </source>
</evidence>
<feature type="transmembrane region" description="Helical" evidence="7">
    <location>
        <begin position="94"/>
        <end position="120"/>
    </location>
</feature>
<evidence type="ECO:0000256" key="4">
    <source>
        <dbReference type="ARBA" id="ARBA00022989"/>
    </source>
</evidence>
<accession>A0A7Y9RSI7</accession>
<dbReference type="InterPro" id="IPR003838">
    <property type="entry name" value="ABC3_permease_C"/>
</dbReference>
<feature type="transmembrane region" description="Helical" evidence="7">
    <location>
        <begin position="643"/>
        <end position="663"/>
    </location>
</feature>
<dbReference type="PROSITE" id="PS51318">
    <property type="entry name" value="TAT"/>
    <property type="match status" value="1"/>
</dbReference>
<feature type="transmembrane region" description="Helical" evidence="7">
    <location>
        <begin position="132"/>
        <end position="156"/>
    </location>
</feature>
<reference evidence="9 10" key="1">
    <citation type="submission" date="2020-07" db="EMBL/GenBank/DDBJ databases">
        <title>Sequencing the genomes of 1000 actinobacteria strains.</title>
        <authorList>
            <person name="Klenk H.-P."/>
        </authorList>
    </citation>
    <scope>NUCLEOTIDE SEQUENCE [LARGE SCALE GENOMIC DNA]</scope>
    <source>
        <strain evidence="9 10">DSM 24552</strain>
    </source>
</reference>
<name>A0A7Y9RSI7_9ACTN</name>
<dbReference type="RefSeq" id="WP_179516789.1">
    <property type="nucleotide sequence ID" value="NZ_JACCAC010000001.1"/>
</dbReference>
<dbReference type="EMBL" id="JACCAC010000001">
    <property type="protein sequence ID" value="NYG54093.1"/>
    <property type="molecule type" value="Genomic_DNA"/>
</dbReference>
<comment type="subcellular location">
    <subcellularLocation>
        <location evidence="1">Cell membrane</location>
        <topology evidence="1">Multi-pass membrane protein</topology>
    </subcellularLocation>
</comment>
<gene>
    <name evidence="9" type="ORF">BJ989_000397</name>
</gene>
<evidence type="ECO:0000256" key="7">
    <source>
        <dbReference type="SAM" id="Phobius"/>
    </source>
</evidence>
<dbReference type="AlphaFoldDB" id="A0A7Y9RSI7"/>
<evidence type="ECO:0000313" key="9">
    <source>
        <dbReference type="EMBL" id="NYG54093.1"/>
    </source>
</evidence>
<evidence type="ECO:0000256" key="6">
    <source>
        <dbReference type="SAM" id="MobiDB-lite"/>
    </source>
</evidence>
<dbReference type="GO" id="GO:0005886">
    <property type="term" value="C:plasma membrane"/>
    <property type="evidence" value="ECO:0007669"/>
    <property type="project" value="UniProtKB-SubCell"/>
</dbReference>
<dbReference type="Proteomes" id="UP000544110">
    <property type="component" value="Unassembled WGS sequence"/>
</dbReference>
<keyword evidence="2" id="KW-1003">Cell membrane</keyword>
<evidence type="ECO:0000313" key="10">
    <source>
        <dbReference type="Proteomes" id="UP000544110"/>
    </source>
</evidence>
<evidence type="ECO:0000259" key="8">
    <source>
        <dbReference type="Pfam" id="PF02687"/>
    </source>
</evidence>
<dbReference type="Pfam" id="PF02687">
    <property type="entry name" value="FtsX"/>
    <property type="match status" value="1"/>
</dbReference>
<comment type="caution">
    <text evidence="9">The sequence shown here is derived from an EMBL/GenBank/DDBJ whole genome shotgun (WGS) entry which is preliminary data.</text>
</comment>
<keyword evidence="5 7" id="KW-0472">Membrane</keyword>
<feature type="transmembrane region" description="Helical" evidence="7">
    <location>
        <begin position="741"/>
        <end position="760"/>
    </location>
</feature>
<feature type="transmembrane region" description="Helical" evidence="7">
    <location>
        <begin position="260"/>
        <end position="282"/>
    </location>
</feature>
<protein>
    <recommendedName>
        <fullName evidence="8">ABC3 transporter permease C-terminal domain-containing protein</fullName>
    </recommendedName>
</protein>
<feature type="domain" description="ABC3 transporter permease C-terminal" evidence="8">
    <location>
        <begin position="49"/>
        <end position="147"/>
    </location>
</feature>
<organism evidence="9 10">
    <name type="scientific">Nocardioides perillae</name>
    <dbReference type="NCBI Taxonomy" id="1119534"/>
    <lineage>
        <taxon>Bacteria</taxon>
        <taxon>Bacillati</taxon>
        <taxon>Actinomycetota</taxon>
        <taxon>Actinomycetes</taxon>
        <taxon>Propionibacteriales</taxon>
        <taxon>Nocardioidaceae</taxon>
        <taxon>Nocardioides</taxon>
    </lineage>
</organism>
<sequence>MSRALRGALRRRALLLALLALTLVVVAGTVGVTGFAQAAGTSPTLVVPLLVLGLVAVPSVGRELAVARRDEVALARLRGADVPQVVGRLAGEPLAALLLGTAAGVPLGLLLARASAAAWLDRAAAFVPTPGTVVACLAVVVVGLVGVLVGTAGVVCEPLADQVGTARRTRAAGAGTLFARVLVVVAAVVAAYRSRVVGDGAVDADLVTLAAPALVGLAVGEAAVLGLRLAARAAVPLTARRGTAAFLAVRRLGRAADSAAAVRLLVAAAVVAGLALTGAGAVDGWAEETARLRAGAPLVVEYDGSAAAALRTTRDLDPAGDWLAAAAVVDGGEGAERRAFVDARRLARVSGEHLDPTGAARVAGLARRLPAGRRAVLVEGDRLEVDAVSRGAEPGSLLLSVDYVADADYTETAVLRLDVAPDGTVRGGAAALPGCARGCVATRLLLGPAPGRPAPRVSVRALRVGGTDLLAAGWDPLDPQAALAPDGERRVVTWAGGIGTTGLLGDDVALVPAAAGSVLPVLAAPGASPGATSDPSVGRAPGRAEGEVGTVSGPGGDRRPARVVATLPALPLVEGEGVLADLASAVAASPPGVADSRVLVLARADTPAPVLRALAAEGGGSVRTLDDVAAQVRDATGAAQARAYAVVAVLAAVVAVVAVAAPARGRRAARRQEVAALRLLGVPRPTLRAAGRLDVLGQAVAVAVAGAVGCLAAVALLLPHLPLVRVPRTAVAFDPAADPGALALALLGAVAVCVLVGAGARRVGERHTAPAVLREEVQG</sequence>
<feature type="transmembrane region" description="Helical" evidence="7">
    <location>
        <begin position="177"/>
        <end position="194"/>
    </location>
</feature>
<keyword evidence="4 7" id="KW-1133">Transmembrane helix</keyword>
<keyword evidence="3 7" id="KW-0812">Transmembrane</keyword>